<evidence type="ECO:0000256" key="10">
    <source>
        <dbReference type="ARBA" id="ARBA00022801"/>
    </source>
</evidence>
<dbReference type="Gene3D" id="3.40.91.60">
    <property type="match status" value="1"/>
</dbReference>
<dbReference type="EMBL" id="KJ867205">
    <property type="protein sequence ID" value="AIN37025.1"/>
    <property type="molecule type" value="Viral_cRNA"/>
</dbReference>
<evidence type="ECO:0000313" key="19">
    <source>
        <dbReference type="EMBL" id="AIN37025.1"/>
    </source>
</evidence>
<dbReference type="GO" id="GO:0003968">
    <property type="term" value="F:RNA-directed RNA polymerase activity"/>
    <property type="evidence" value="ECO:0007669"/>
    <property type="project" value="UniProtKB-KW"/>
</dbReference>
<dbReference type="CDD" id="cd22349">
    <property type="entry name" value="PDDEXK_RNA_polymerase-like"/>
    <property type="match status" value="1"/>
</dbReference>
<evidence type="ECO:0000256" key="9">
    <source>
        <dbReference type="ARBA" id="ARBA00022741"/>
    </source>
</evidence>
<name>A0A088MFP2_9VIRU</name>
<evidence type="ECO:0000256" key="2">
    <source>
        <dbReference type="ARBA" id="ARBA00001946"/>
    </source>
</evidence>
<evidence type="ECO:0000313" key="20">
    <source>
        <dbReference type="Proteomes" id="UP000115125"/>
    </source>
</evidence>
<dbReference type="PROSITE" id="PS50525">
    <property type="entry name" value="RDRP_SSRNA_NEG_SEG"/>
    <property type="match status" value="1"/>
</dbReference>
<dbReference type="NCBIfam" id="TIGR04202">
    <property type="entry name" value="capSnatchArena"/>
    <property type="match status" value="1"/>
</dbReference>
<dbReference type="RefSeq" id="YP_009362074.1">
    <property type="nucleotide sequence ID" value="NC_034499.1"/>
</dbReference>
<comment type="subcellular location">
    <subcellularLocation>
        <location evidence="3">Host cell</location>
    </subcellularLocation>
</comment>
<comment type="cofactor">
    <cofactor evidence="2">
        <name>Mg(2+)</name>
        <dbReference type="ChEBI" id="CHEBI:18420"/>
    </cofactor>
</comment>
<keyword evidence="6" id="KW-0696">RNA-directed RNA polymerase</keyword>
<dbReference type="GO" id="GO:0039694">
    <property type="term" value="P:viral RNA genome replication"/>
    <property type="evidence" value="ECO:0007669"/>
    <property type="project" value="InterPro"/>
</dbReference>
<dbReference type="Proteomes" id="UP000115125">
    <property type="component" value="Genome"/>
</dbReference>
<dbReference type="InterPro" id="IPR007099">
    <property type="entry name" value="RNA-dir_pol_NSvirus"/>
</dbReference>
<evidence type="ECO:0000256" key="4">
    <source>
        <dbReference type="ARBA" id="ARBA00012494"/>
    </source>
</evidence>
<evidence type="ECO:0000256" key="15">
    <source>
        <dbReference type="ARBA" id="ARBA00031012"/>
    </source>
</evidence>
<evidence type="ECO:0000256" key="1">
    <source>
        <dbReference type="ARBA" id="ARBA00001936"/>
    </source>
</evidence>
<evidence type="ECO:0000256" key="11">
    <source>
        <dbReference type="ARBA" id="ARBA00022842"/>
    </source>
</evidence>
<evidence type="ECO:0000256" key="16">
    <source>
        <dbReference type="ARBA" id="ARBA00034123"/>
    </source>
</evidence>
<dbReference type="GeneID" id="32708039"/>
<evidence type="ECO:0000256" key="7">
    <source>
        <dbReference type="ARBA" id="ARBA00022679"/>
    </source>
</evidence>
<dbReference type="InterPro" id="IPR048547">
    <property type="entry name" value="L_thumb_ring_bunyavir"/>
</dbReference>
<evidence type="ECO:0000256" key="8">
    <source>
        <dbReference type="ARBA" id="ARBA00022695"/>
    </source>
</evidence>
<dbReference type="InterPro" id="IPR048006">
    <property type="entry name" value="CapSnatch_bunyavir"/>
</dbReference>
<evidence type="ECO:0000259" key="18">
    <source>
        <dbReference type="PROSITE" id="PS50525"/>
    </source>
</evidence>
<dbReference type="EC" id="2.7.7.48" evidence="4"/>
<keyword evidence="12" id="KW-0693">Viral RNA replication</keyword>
<evidence type="ECO:0000256" key="14">
    <source>
        <dbReference type="ARBA" id="ARBA00030436"/>
    </source>
</evidence>
<comment type="catalytic activity">
    <reaction evidence="17">
        <text>RNA(n) + a ribonucleoside 5'-triphosphate = RNA(n+1) + diphosphate</text>
        <dbReference type="Rhea" id="RHEA:21248"/>
        <dbReference type="Rhea" id="RHEA-COMP:14527"/>
        <dbReference type="Rhea" id="RHEA-COMP:17342"/>
        <dbReference type="ChEBI" id="CHEBI:33019"/>
        <dbReference type="ChEBI" id="CHEBI:61557"/>
        <dbReference type="ChEBI" id="CHEBI:140395"/>
        <dbReference type="EC" id="2.7.7.48"/>
    </reaction>
</comment>
<protein>
    <recommendedName>
        <fullName evidence="5">RNA-directed RNA polymerase L</fullName>
        <ecNumber evidence="4">2.7.7.48</ecNumber>
    </recommendedName>
    <alternativeName>
        <fullName evidence="13">Large structural protein</fullName>
    </alternativeName>
    <alternativeName>
        <fullName evidence="15">Replicase</fullName>
    </alternativeName>
    <alternativeName>
        <fullName evidence="14">Transcriptase</fullName>
    </alternativeName>
</protein>
<evidence type="ECO:0000256" key="17">
    <source>
        <dbReference type="ARBA" id="ARBA00048744"/>
    </source>
</evidence>
<keyword evidence="8" id="KW-0548">Nucleotidyltransferase</keyword>
<dbReference type="GO" id="GO:0016787">
    <property type="term" value="F:hydrolase activity"/>
    <property type="evidence" value="ECO:0007669"/>
    <property type="project" value="UniProtKB-KW"/>
</dbReference>
<proteinExistence type="inferred from homology"/>
<organism evidence="19 20">
    <name type="scientific">Kaeng Khoi virus</name>
    <dbReference type="NCBI Taxonomy" id="307164"/>
    <lineage>
        <taxon>Viruses</taxon>
        <taxon>Riboviria</taxon>
        <taxon>Orthornavirae</taxon>
        <taxon>Negarnaviricota</taxon>
        <taxon>Polyploviricotina</taxon>
        <taxon>Bunyaviricetes</taxon>
        <taxon>Elliovirales</taxon>
        <taxon>Peribunyaviridae</taxon>
        <taxon>Orthobunyavirus</taxon>
        <taxon>Orthobunyavirus kaengkhoiense</taxon>
    </lineage>
</organism>
<evidence type="ECO:0000256" key="12">
    <source>
        <dbReference type="ARBA" id="ARBA00022953"/>
    </source>
</evidence>
<dbReference type="GO" id="GO:0006351">
    <property type="term" value="P:DNA-templated transcription"/>
    <property type="evidence" value="ECO:0007669"/>
    <property type="project" value="InterPro"/>
</dbReference>
<evidence type="ECO:0000256" key="5">
    <source>
        <dbReference type="ARBA" id="ARBA00018602"/>
    </source>
</evidence>
<dbReference type="Pfam" id="PF21561">
    <property type="entry name" value="L_thumb_ring_vir"/>
    <property type="match status" value="1"/>
</dbReference>
<comment type="cofactor">
    <cofactor evidence="1">
        <name>Mn(2+)</name>
        <dbReference type="ChEBI" id="CHEBI:29035"/>
    </cofactor>
</comment>
<keyword evidence="10" id="KW-0378">Hydrolase</keyword>
<keyword evidence="7" id="KW-0808">Transferase</keyword>
<dbReference type="GO" id="GO:0000166">
    <property type="term" value="F:nucleotide binding"/>
    <property type="evidence" value="ECO:0007669"/>
    <property type="project" value="UniProtKB-KW"/>
</dbReference>
<dbReference type="Pfam" id="PF15518">
    <property type="entry name" value="L_protein_N"/>
    <property type="match status" value="1"/>
</dbReference>
<evidence type="ECO:0000256" key="6">
    <source>
        <dbReference type="ARBA" id="ARBA00022484"/>
    </source>
</evidence>
<evidence type="ECO:0000256" key="13">
    <source>
        <dbReference type="ARBA" id="ARBA00030285"/>
    </source>
</evidence>
<dbReference type="Pfam" id="PF04196">
    <property type="entry name" value="Bunya_RdRp"/>
    <property type="match status" value="1"/>
</dbReference>
<feature type="domain" description="RdRp catalytic" evidence="18">
    <location>
        <begin position="1028"/>
        <end position="1214"/>
    </location>
</feature>
<keyword evidence="11" id="KW-0460">Magnesium</keyword>
<dbReference type="InterPro" id="IPR029124">
    <property type="entry name" value="L_protein_N"/>
</dbReference>
<reference evidence="19 20" key="1">
    <citation type="journal article" date="2014" name="PLoS Negl. Trop. Dis.">
        <title>Molecular characterization of human pathogenic bunyaviruses of the nyando and bwamba/pongola virus groups leads to the genetic identification of mojui dos campos and kaeng khoi virus.</title>
        <authorList>
            <person name="Groseth A."/>
            <person name="Mampilli V."/>
            <person name="Weisend C."/>
            <person name="Dahlstrom E."/>
            <person name="Porcella S.F."/>
            <person name="Russell B.J."/>
            <person name="Tesh R.B."/>
            <person name="Ebihara H."/>
        </authorList>
    </citation>
    <scope>NUCLEOTIDE SEQUENCE [LARGE SCALE GENOMIC DNA]</scope>
    <source>
        <strain evidence="19">PSC-19</strain>
    </source>
</reference>
<dbReference type="GO" id="GO:0043657">
    <property type="term" value="C:host cell"/>
    <property type="evidence" value="ECO:0007669"/>
    <property type="project" value="UniProtKB-SubCell"/>
</dbReference>
<dbReference type="KEGG" id="vg:32708039"/>
<comment type="similarity">
    <text evidence="16">Belongs to the Bunyavirales RNA polymerase family.</text>
</comment>
<dbReference type="InterPro" id="IPR007322">
    <property type="entry name" value="RNA_pol_bunyavir"/>
</dbReference>
<keyword evidence="9" id="KW-0547">Nucleotide-binding</keyword>
<evidence type="ECO:0000256" key="3">
    <source>
        <dbReference type="ARBA" id="ARBA00004340"/>
    </source>
</evidence>
<accession>A0A088MFP2</accession>
<keyword evidence="20" id="KW-1185">Reference proteome</keyword>
<sequence>MDKQQYDQFIARIRAATDPSVAKDIDTDLLMARHDYFGRELCKALNIEYRNDIHITDIFLEILPDFNPLEINMPNITPDNYLFVNNKLYVIDYKVSVSKDTAVQTFNRYNEIFRDVCPKLGVAYEVVIIRINPISKEVNFSSDEFRNLFNDITLDINFDQFFDLKRMLYEKFADNEEFILKVSHGDFTITAPWCKTGCDDLYKHPIYKEFKYSMPIPYRRLFEESIRFNAHEAEKWNVNLIKLKDYTKAEYNKYIDKLVKSVFLLDGNYSKPVKADIQIGWDAMTERIKIERELSNNICDQKPSGHFIWTPPNHLKSNNNIEKIIRLSKSLQNLNGPAELASAFKSMGACMDFSEEVEKYNQICLTRKEEARLSWKKVTKKLEPVKVGKCYMLWEQQFILANEYFDKNDKIKLLKNFFGIGGHKTFKNKMNNDLDLNRPKILDFNDDNIYLESIKMLDATRSILSKESNLDPLKDFIYTNFATEIKSASEDMSKHLEYIIKSCYWSSLQDISVLMKNMLSVSQYNRHNTFRVATCANNNMFGLVMPSSDIKTKRATLVYSIIVLHETESCLLNPGALYATFKTVNGYISISKSIRLDKERCQRLVTSPGLFLTTTLLFKYYSPNVELVDIMNFSYYTAISITKSLLSLTEPARYMIMNSLAISSKVKDYIAEKFAPYTKTLFSVYVTRLIKNACFTANRQKEKIELRSVALSDYDITQKGVEDNYDFESIWFPGKVTLKGYINQIYLPFYFNAKGLHEKHHVLIDLAKTVLEIEKDQRLNTVNPWSEDEVKQTVNLPILIHSLSKNLLLDTSRHNHLRNKIENRNNFNRSLSTISTFTSSKSCIKIGDFKELKSHVNKKIEKANSAFEKKMRVANPLFIDEEKIDLEVNHSNYEDLRQSIPNYQDFMSTKVFDRLYELYKDDKIDDNLTTIQTIMNTMVEHKDFYFTFFNKGQKTAKDREIFVGEFEAKLCMYGIERIAKERCKLNPDEMISEPGDSKMKILELKSEQEIRFIVENMKQRRSDQILGENNDEIYKALKIEINADMSKWSAQDVFFKYFWLIAMDPILYPQEKERMIYFFCNYMEKKLILPDEMICNILDQKIHRENDIILEMTDNLNANYVNIKKNWLQGNFNYTSSYVHSCAMSVYKDIIKDVAQLIEGNSLVNSLVHSDDNQTSIVYIYNRLSKEILIQHSIETFEKVCYAFGCQANMKKTYLNSVIKEFVSLFCISGEPFSIFGRFLLTSVGDCAYIGPYEDMASRLTSTQTAIKHGCPPSLAWLSIAINYWITFNTYNMLPGQINDPLLGLPAKNRVDLPVELFGIIQSELSTIALLGLEAGNVTFLTNLLQRCSPIDMRKEQIVDQCTKIQDWDMRILTDNDIFRLKVLRYLVLDSELEVDNTMGETSEMRGRSLLTPRKFTTNGCLKKLISFNDYQNQLSNHGGLDPNLEYMLAKPELLVTKGENKQDFMNAVIYRYNSKKFKESLSIQNPAQLFIEQILFSHKPVIDYSGVKNKYSYIGDNLELEEQPDILGRMTFQESYQMLSKDLNNLTLSLHDIELIYQFIILNDPLILTIANSLVLKLESLPLKRTGVTCNNMPEIRNLKLIQHSPALVLRAYSQNTLDLPGADEEELRRDVLHLVDFIEKTKLKDKMLERINKNRAKLQVTQDLKYEIMEYTRFYQICYEYVKSTEHKVKIFILPTKSYTSTDFCALVHGNLKRDDNWIMVHFLKNISSLNYKGTIQKASSNEMNIAIECFRLIAYFADSFIIDFSKKKFLKEMIDKFTYKLVPVQHLFDVIRRSHIRHEFIPILYWTDELTQKDLDKYDAMKSAEHVTWNDWQVNRALGTGPIDLKIESYNRSIHIIGENDKLMIAELQLARTGMDIITFSGRKLLSSKHGLKFENFSKVEFDDRVDYYITYQRKTKNTYSYQIHNQDSILRRNQEHFGNKTRAFNEIIPVCPVIVSTISKKPRIDKNKLQYLNYESVSLGKLIVNENETVLLKRAQLHKMQHFDGPELPYGLIDLTALMKTTELLNTNYDKISKASLISLSKIVHCQGAVEEETLEFLSDDPMDMEDQTNIESQPIFSVTYLKKADKKMSYKSAIKELIYKQTEIFETLFDFSENGFCSGENLGVLETIVCIIKMLKTNEWSTMIDNCIHITLIKNGLDKEYHLFSLSTYFFLNVATGDIDWHKIKEFVLTLPEIDSEPWATMFSRFRNKALDLIDKEIKKNKQFKSFITVLKKRGGRSMFTFDE</sequence>